<name>A0A6L2MIE7_TANCI</name>
<sequence>MRGVIPNIYVSCIKHFWNTVATKQVNDVTRLQALVDKKRVVVTEAAIREVLHLDDAEGIDWLPNEEIFTDMARMGYEKPSIKLTFYSLLLEPVEVPYPHHLAVHECRKFNFSKYIFDSLVRNVDNTTKFYMHPRFLQLVIRKQVGDLLTYTTKYALPTLIQKVFTDMKRVGKGFSGVDTPFFEGMLVEHEIEEEGGEDEHVEEVTAGDDAHGDDSAAHGKVPIITQEPSIPSPTPPTPPSQQPQDLPSTSQRVDTSDDTMIDDESNQGRMISEMDKDDAVVLMDDKEEDKKVEEAKVDESAQVQGRQAESQAENYKIDMDHANKVLSMQEDETEPAKVQEVVDVVTTAKLITKVVTAASKTVTAASVTILTAEPQVPFTTLTAAPTRVAAAPSRKRKRSTKRRKLNEEVEYLKRHLEIVPDEDDDVFTKATSLARKVLVVDYEIIELNNKPYYKIIRADGTHQLYISFLTLLKNFDREDLEAL</sequence>
<dbReference type="EMBL" id="BKCJ010006616">
    <property type="protein sequence ID" value="GEU73057.1"/>
    <property type="molecule type" value="Genomic_DNA"/>
</dbReference>
<protein>
    <recommendedName>
        <fullName evidence="3">Xylulose kinase-1</fullName>
    </recommendedName>
</protein>
<evidence type="ECO:0008006" key="3">
    <source>
        <dbReference type="Google" id="ProtNLM"/>
    </source>
</evidence>
<feature type="region of interest" description="Disordered" evidence="1">
    <location>
        <begin position="192"/>
        <end position="269"/>
    </location>
</feature>
<gene>
    <name evidence="2" type="ORF">Tci_045035</name>
</gene>
<reference evidence="2" key="1">
    <citation type="journal article" date="2019" name="Sci. Rep.">
        <title>Draft genome of Tanacetum cinerariifolium, the natural source of mosquito coil.</title>
        <authorList>
            <person name="Yamashiro T."/>
            <person name="Shiraishi A."/>
            <person name="Satake H."/>
            <person name="Nakayama K."/>
        </authorList>
    </citation>
    <scope>NUCLEOTIDE SEQUENCE</scope>
</reference>
<feature type="compositionally biased region" description="Pro residues" evidence="1">
    <location>
        <begin position="230"/>
        <end position="241"/>
    </location>
</feature>
<proteinExistence type="predicted"/>
<feature type="compositionally biased region" description="Basic and acidic residues" evidence="1">
    <location>
        <begin position="208"/>
        <end position="217"/>
    </location>
</feature>
<comment type="caution">
    <text evidence="2">The sequence shown here is derived from an EMBL/GenBank/DDBJ whole genome shotgun (WGS) entry which is preliminary data.</text>
</comment>
<dbReference type="AlphaFoldDB" id="A0A6L2MIE7"/>
<feature type="compositionally biased region" description="Acidic residues" evidence="1">
    <location>
        <begin position="192"/>
        <end position="201"/>
    </location>
</feature>
<evidence type="ECO:0000256" key="1">
    <source>
        <dbReference type="SAM" id="MobiDB-lite"/>
    </source>
</evidence>
<evidence type="ECO:0000313" key="2">
    <source>
        <dbReference type="EMBL" id="GEU73057.1"/>
    </source>
</evidence>
<feature type="compositionally biased region" description="Acidic residues" evidence="1">
    <location>
        <begin position="256"/>
        <end position="265"/>
    </location>
</feature>
<organism evidence="2">
    <name type="scientific">Tanacetum cinerariifolium</name>
    <name type="common">Dalmatian daisy</name>
    <name type="synonym">Chrysanthemum cinerariifolium</name>
    <dbReference type="NCBI Taxonomy" id="118510"/>
    <lineage>
        <taxon>Eukaryota</taxon>
        <taxon>Viridiplantae</taxon>
        <taxon>Streptophyta</taxon>
        <taxon>Embryophyta</taxon>
        <taxon>Tracheophyta</taxon>
        <taxon>Spermatophyta</taxon>
        <taxon>Magnoliopsida</taxon>
        <taxon>eudicotyledons</taxon>
        <taxon>Gunneridae</taxon>
        <taxon>Pentapetalae</taxon>
        <taxon>asterids</taxon>
        <taxon>campanulids</taxon>
        <taxon>Asterales</taxon>
        <taxon>Asteraceae</taxon>
        <taxon>Asteroideae</taxon>
        <taxon>Anthemideae</taxon>
        <taxon>Anthemidinae</taxon>
        <taxon>Tanacetum</taxon>
    </lineage>
</organism>
<feature type="compositionally biased region" description="Low complexity" evidence="1">
    <location>
        <begin position="218"/>
        <end position="229"/>
    </location>
</feature>
<accession>A0A6L2MIE7</accession>
<feature type="compositionally biased region" description="Low complexity" evidence="1">
    <location>
        <begin position="242"/>
        <end position="251"/>
    </location>
</feature>